<protein>
    <submittedName>
        <fullName evidence="4">NAD(P)-binding protein</fullName>
    </submittedName>
</protein>
<dbReference type="STRING" id="1280837.A0A316VGP6"/>
<reference evidence="4 5" key="1">
    <citation type="journal article" date="2018" name="Mol. Biol. Evol.">
        <title>Broad Genomic Sampling Reveals a Smut Pathogenic Ancestry of the Fungal Clade Ustilaginomycotina.</title>
        <authorList>
            <person name="Kijpornyongpan T."/>
            <person name="Mondo S.J."/>
            <person name="Barry K."/>
            <person name="Sandor L."/>
            <person name="Lee J."/>
            <person name="Lipzen A."/>
            <person name="Pangilinan J."/>
            <person name="LaButti K."/>
            <person name="Hainaut M."/>
            <person name="Henrissat B."/>
            <person name="Grigoriev I.V."/>
            <person name="Spatafora J.W."/>
            <person name="Aime M.C."/>
        </authorList>
    </citation>
    <scope>NUCLEOTIDE SEQUENCE [LARGE SCALE GENOMIC DNA]</scope>
    <source>
        <strain evidence="4 5">MCA 3882</strain>
    </source>
</reference>
<dbReference type="PRINTS" id="PR00081">
    <property type="entry name" value="GDHRDH"/>
</dbReference>
<dbReference type="Gene3D" id="3.40.50.720">
    <property type="entry name" value="NAD(P)-binding Rossmann-like Domain"/>
    <property type="match status" value="1"/>
</dbReference>
<dbReference type="InterPro" id="IPR036291">
    <property type="entry name" value="NAD(P)-bd_dom_sf"/>
</dbReference>
<dbReference type="InParanoid" id="A0A316VGP6"/>
<dbReference type="SUPFAM" id="SSF51735">
    <property type="entry name" value="NAD(P)-binding Rossmann-fold domains"/>
    <property type="match status" value="1"/>
</dbReference>
<dbReference type="GeneID" id="37022012"/>
<dbReference type="OrthoDB" id="542013at2759"/>
<evidence type="ECO:0000256" key="3">
    <source>
        <dbReference type="SAM" id="Phobius"/>
    </source>
</evidence>
<comment type="similarity">
    <text evidence="1">Belongs to the short-chain dehydrogenases/reductases (SDR) family.</text>
</comment>
<feature type="transmembrane region" description="Helical" evidence="3">
    <location>
        <begin position="20"/>
        <end position="46"/>
    </location>
</feature>
<evidence type="ECO:0000256" key="1">
    <source>
        <dbReference type="ARBA" id="ARBA00006484"/>
    </source>
</evidence>
<keyword evidence="3" id="KW-0812">Transmembrane</keyword>
<dbReference type="PANTHER" id="PTHR24320:SF152">
    <property type="entry name" value="SHORT-CHAIN DEHYDROGENASE_REDUCTASE FAMILY PROTEIN"/>
    <property type="match status" value="1"/>
</dbReference>
<dbReference type="RefSeq" id="XP_025357111.1">
    <property type="nucleotide sequence ID" value="XM_025500231.1"/>
</dbReference>
<dbReference type="Pfam" id="PF00106">
    <property type="entry name" value="adh_short"/>
    <property type="match status" value="1"/>
</dbReference>
<name>A0A316VGP6_9BASI</name>
<dbReference type="GO" id="GO:0016491">
    <property type="term" value="F:oxidoreductase activity"/>
    <property type="evidence" value="ECO:0007669"/>
    <property type="project" value="UniProtKB-KW"/>
</dbReference>
<accession>A0A316VGP6</accession>
<organism evidence="4 5">
    <name type="scientific">Meira miltonrushii</name>
    <dbReference type="NCBI Taxonomy" id="1280837"/>
    <lineage>
        <taxon>Eukaryota</taxon>
        <taxon>Fungi</taxon>
        <taxon>Dikarya</taxon>
        <taxon>Basidiomycota</taxon>
        <taxon>Ustilaginomycotina</taxon>
        <taxon>Exobasidiomycetes</taxon>
        <taxon>Exobasidiales</taxon>
        <taxon>Brachybasidiaceae</taxon>
        <taxon>Meira</taxon>
    </lineage>
</organism>
<dbReference type="InterPro" id="IPR002347">
    <property type="entry name" value="SDR_fam"/>
</dbReference>
<dbReference type="AlphaFoldDB" id="A0A316VGP6"/>
<sequence length="405" mass="45130">MAHSGSLSPPLPPTAKLNQFTLTWFIFSSVYAIVSIAITKAFSYFLPQPKVSWPKVKDSQSNLPLSDSITIVTGANSGVGYEIAKAHFQKGSDVVLACRNKERGEKAIEDILKESNISPSDNSSKRLRLITLDTVSLDSVRAFVQEFKRCFPGRKVDYLFLNAGIAQKPYDANRFTPDGLEYMYATNFLGQFLLTGLLSSSFSDSIRIISTSSQGASQAKLDPKLAIKGPGKPDEKTNMSKYQVEAGFHTAKVPPVFDAILSLIKLDLFNQYGQTKAMQVAFGNILQNKFDLAAKERGNARRKFAAAFHPGFVATNIFKGFFTPDQTTVISIAQAIIRFLAITPKEGAQAGLWLAHTYDARPGAFYDRDIELVLPWYRSYDDQLADRLWQRWNNDADLKESDWTF</sequence>
<dbReference type="EMBL" id="KZ819602">
    <property type="protein sequence ID" value="PWN36809.1"/>
    <property type="molecule type" value="Genomic_DNA"/>
</dbReference>
<keyword evidence="5" id="KW-1185">Reference proteome</keyword>
<dbReference type="Proteomes" id="UP000245771">
    <property type="component" value="Unassembled WGS sequence"/>
</dbReference>
<proteinExistence type="inferred from homology"/>
<keyword evidence="3" id="KW-0472">Membrane</keyword>
<keyword evidence="2" id="KW-0560">Oxidoreductase</keyword>
<dbReference type="PANTHER" id="PTHR24320">
    <property type="entry name" value="RETINOL DEHYDROGENASE"/>
    <property type="match status" value="1"/>
</dbReference>
<keyword evidence="3" id="KW-1133">Transmembrane helix</keyword>
<evidence type="ECO:0000313" key="4">
    <source>
        <dbReference type="EMBL" id="PWN36809.1"/>
    </source>
</evidence>
<evidence type="ECO:0000313" key="5">
    <source>
        <dbReference type="Proteomes" id="UP000245771"/>
    </source>
</evidence>
<evidence type="ECO:0000256" key="2">
    <source>
        <dbReference type="ARBA" id="ARBA00023002"/>
    </source>
</evidence>
<gene>
    <name evidence="4" type="ORF">FA14DRAFT_169755</name>
</gene>